<accession>A0A160TH16</accession>
<dbReference type="InterPro" id="IPR041705">
    <property type="entry name" value="PIN_Sll0205"/>
</dbReference>
<gene>
    <name evidence="2" type="ORF">MGWOODY_Smn1747</name>
</gene>
<dbReference type="InterPro" id="IPR002716">
    <property type="entry name" value="PIN_dom"/>
</dbReference>
<sequence>MILLDTHVLLWLVEGGKSLGAKARKRIEADVGDVHLSAMSFWEIAMLADKRRIALSMPQTQWTERLLGLGHFKVAPVDAAIAGDAGALPGDIHGDPCDRLIVATARWLGCPLLTVDRHILDYADKGHVEAIDAGR</sequence>
<protein>
    <recommendedName>
        <fullName evidence="1">PIN domain-containing protein</fullName>
    </recommendedName>
</protein>
<dbReference type="CDD" id="cd09872">
    <property type="entry name" value="PIN_Sll0205-like"/>
    <property type="match status" value="1"/>
</dbReference>
<dbReference type="InterPro" id="IPR029060">
    <property type="entry name" value="PIN-like_dom_sf"/>
</dbReference>
<name>A0A160TH16_9ZZZZ</name>
<evidence type="ECO:0000259" key="1">
    <source>
        <dbReference type="Pfam" id="PF01850"/>
    </source>
</evidence>
<dbReference type="Gene3D" id="3.40.50.1010">
    <property type="entry name" value="5'-nuclease"/>
    <property type="match status" value="1"/>
</dbReference>
<dbReference type="EMBL" id="CZQE01000031">
    <property type="protein sequence ID" value="CUS43298.1"/>
    <property type="molecule type" value="Genomic_DNA"/>
</dbReference>
<dbReference type="Pfam" id="PF01850">
    <property type="entry name" value="PIN"/>
    <property type="match status" value="1"/>
</dbReference>
<organism evidence="2">
    <name type="scientific">hydrothermal vent metagenome</name>
    <dbReference type="NCBI Taxonomy" id="652676"/>
    <lineage>
        <taxon>unclassified sequences</taxon>
        <taxon>metagenomes</taxon>
        <taxon>ecological metagenomes</taxon>
    </lineage>
</organism>
<dbReference type="AlphaFoldDB" id="A0A160TH16"/>
<dbReference type="PANTHER" id="PTHR36173">
    <property type="entry name" value="RIBONUCLEASE VAPC16-RELATED"/>
    <property type="match status" value="1"/>
</dbReference>
<feature type="domain" description="PIN" evidence="1">
    <location>
        <begin position="2"/>
        <end position="124"/>
    </location>
</feature>
<dbReference type="PANTHER" id="PTHR36173:SF1">
    <property type="entry name" value="RIBONUCLEASE VAPC22"/>
    <property type="match status" value="1"/>
</dbReference>
<reference evidence="2" key="1">
    <citation type="submission" date="2015-10" db="EMBL/GenBank/DDBJ databases">
        <authorList>
            <person name="Gilbert D.G."/>
        </authorList>
    </citation>
    <scope>NUCLEOTIDE SEQUENCE</scope>
</reference>
<dbReference type="SUPFAM" id="SSF88723">
    <property type="entry name" value="PIN domain-like"/>
    <property type="match status" value="1"/>
</dbReference>
<evidence type="ECO:0000313" key="2">
    <source>
        <dbReference type="EMBL" id="CUS43298.1"/>
    </source>
</evidence>
<dbReference type="InterPro" id="IPR052919">
    <property type="entry name" value="TA_system_RNase"/>
</dbReference>
<proteinExistence type="predicted"/>